<organism evidence="1">
    <name type="scientific">Rhizophora mucronata</name>
    <name type="common">Asiatic mangrove</name>
    <dbReference type="NCBI Taxonomy" id="61149"/>
    <lineage>
        <taxon>Eukaryota</taxon>
        <taxon>Viridiplantae</taxon>
        <taxon>Streptophyta</taxon>
        <taxon>Embryophyta</taxon>
        <taxon>Tracheophyta</taxon>
        <taxon>Spermatophyta</taxon>
        <taxon>Magnoliopsida</taxon>
        <taxon>eudicotyledons</taxon>
        <taxon>Gunneridae</taxon>
        <taxon>Pentapetalae</taxon>
        <taxon>rosids</taxon>
        <taxon>fabids</taxon>
        <taxon>Malpighiales</taxon>
        <taxon>Rhizophoraceae</taxon>
        <taxon>Rhizophora</taxon>
    </lineage>
</organism>
<reference evidence="1" key="1">
    <citation type="submission" date="2018-02" db="EMBL/GenBank/DDBJ databases">
        <title>Rhizophora mucronata_Transcriptome.</title>
        <authorList>
            <person name="Meera S.P."/>
            <person name="Sreeshan A."/>
            <person name="Augustine A."/>
        </authorList>
    </citation>
    <scope>NUCLEOTIDE SEQUENCE</scope>
    <source>
        <tissue evidence="1">Leaf</tissue>
    </source>
</reference>
<protein>
    <submittedName>
        <fullName evidence="1">Uncharacterized protein</fullName>
    </submittedName>
</protein>
<name>A0A2P2J7M1_RHIMU</name>
<sequence>MNHDDTDTHLVLRHSLLYTATHVSQSKQHQNLHWTRLLSESFGTCKSTKIQNTQLCGAK</sequence>
<proteinExistence type="predicted"/>
<accession>A0A2P2J7M1</accession>
<evidence type="ECO:0000313" key="1">
    <source>
        <dbReference type="EMBL" id="MBW89461.1"/>
    </source>
</evidence>
<dbReference type="EMBL" id="GGEC01008978">
    <property type="protein sequence ID" value="MBW89461.1"/>
    <property type="molecule type" value="Transcribed_RNA"/>
</dbReference>
<dbReference type="AlphaFoldDB" id="A0A2P2J7M1"/>